<dbReference type="Proteomes" id="UP000004263">
    <property type="component" value="Unassembled WGS sequence"/>
</dbReference>
<name>Q1N5F4_9GAMM</name>
<dbReference type="InterPro" id="IPR007833">
    <property type="entry name" value="Capsule_polysaccharide_synth"/>
</dbReference>
<dbReference type="HOGENOM" id="CLU_057322_0_0_6"/>
<evidence type="ECO:0000313" key="2">
    <source>
        <dbReference type="EMBL" id="EAT13123.1"/>
    </source>
</evidence>
<dbReference type="OrthoDB" id="9794206at2"/>
<protein>
    <submittedName>
        <fullName evidence="2">Capsule polysaccharide biosynthesis</fullName>
    </submittedName>
</protein>
<dbReference type="InterPro" id="IPR043148">
    <property type="entry name" value="TagF_C"/>
</dbReference>
<dbReference type="STRING" id="207949.RED65_00145"/>
<comment type="caution">
    <text evidence="2">The sequence shown here is derived from an EMBL/GenBank/DDBJ whole genome shotgun (WGS) entry which is preliminary data.</text>
</comment>
<dbReference type="GO" id="GO:0000271">
    <property type="term" value="P:polysaccharide biosynthetic process"/>
    <property type="evidence" value="ECO:0007669"/>
    <property type="project" value="InterPro"/>
</dbReference>
<sequence length="383" mass="44414">MSLDVLFISSKGSQYRYYKTLAKNTLFKARVVTLFPGFGFKIFNTGLNKKVINEGLDFHLERKKRKYSNQFPNAFVMKVYTAFSALYFSLIYLKFRRYLTSHRPKNICIWNGHRLPEMAVKAAARGLDIKIFYFENGLIPNTTVMDSSGVNAFSSLPKDPNFYLEYAKQSTDKVDCLENKSLVARKPHKSRKKLRFSEADLNKRYVFVPFQVNFDSQVIVNSPVVNSMHKLYEFVELLLQETPSDLLFYIKEHPSDSHTYSELHKKHDRIQFVDENTEELIRNADAVLTLNSSVGIEASMLGKPVIVLGNACYAIQKLVYVSTSFRQVAEILNNLEQPDQKVRQAFFSYLENKYLLPGAWQNYQRNIDSKHLECFENKIKGDF</sequence>
<dbReference type="Pfam" id="PF05159">
    <property type="entry name" value="Capsule_synth"/>
    <property type="match status" value="2"/>
</dbReference>
<proteinExistence type="predicted"/>
<keyword evidence="1" id="KW-0812">Transmembrane</keyword>
<organism evidence="2 3">
    <name type="scientific">Bermanella marisrubri</name>
    <dbReference type="NCBI Taxonomy" id="207949"/>
    <lineage>
        <taxon>Bacteria</taxon>
        <taxon>Pseudomonadati</taxon>
        <taxon>Pseudomonadota</taxon>
        <taxon>Gammaproteobacteria</taxon>
        <taxon>Oceanospirillales</taxon>
        <taxon>Oceanospirillaceae</taxon>
        <taxon>Bermanella</taxon>
    </lineage>
</organism>
<accession>Q1N5F4</accession>
<evidence type="ECO:0000313" key="3">
    <source>
        <dbReference type="Proteomes" id="UP000004263"/>
    </source>
</evidence>
<dbReference type="EMBL" id="AAQH01000002">
    <property type="protein sequence ID" value="EAT13123.1"/>
    <property type="molecule type" value="Genomic_DNA"/>
</dbReference>
<keyword evidence="3" id="KW-1185">Reference proteome</keyword>
<dbReference type="RefSeq" id="WP_007017509.1">
    <property type="nucleotide sequence ID" value="NZ_CH724114.1"/>
</dbReference>
<dbReference type="Gene3D" id="3.40.50.12580">
    <property type="match status" value="1"/>
</dbReference>
<keyword evidence="1" id="KW-1133">Transmembrane helix</keyword>
<dbReference type="SUPFAM" id="SSF53756">
    <property type="entry name" value="UDP-Glycosyltransferase/glycogen phosphorylase"/>
    <property type="match status" value="1"/>
</dbReference>
<dbReference type="AlphaFoldDB" id="Q1N5F4"/>
<reference evidence="2 3" key="1">
    <citation type="submission" date="2006-03" db="EMBL/GenBank/DDBJ databases">
        <authorList>
            <person name="Pinhassi J."/>
            <person name="Pedros-Alio C."/>
            <person name="Ferriera S."/>
            <person name="Johnson J."/>
            <person name="Kravitz S."/>
            <person name="Halpern A."/>
            <person name="Remington K."/>
            <person name="Beeson K."/>
            <person name="Tran B."/>
            <person name="Rogers Y.-H."/>
            <person name="Friedman R."/>
            <person name="Venter J.C."/>
        </authorList>
    </citation>
    <scope>NUCLEOTIDE SEQUENCE [LARGE SCALE GENOMIC DNA]</scope>
    <source>
        <strain evidence="2 3">RED65</strain>
    </source>
</reference>
<dbReference type="CDD" id="cd16438">
    <property type="entry name" value="beta_Kdo_transferase_KpsS_like"/>
    <property type="match status" value="1"/>
</dbReference>
<evidence type="ECO:0000256" key="1">
    <source>
        <dbReference type="SAM" id="Phobius"/>
    </source>
</evidence>
<feature type="transmembrane region" description="Helical" evidence="1">
    <location>
        <begin position="75"/>
        <end position="95"/>
    </location>
</feature>
<gene>
    <name evidence="2" type="ORF">RED65_00145</name>
</gene>
<keyword evidence="1" id="KW-0472">Membrane</keyword>
<dbReference type="GO" id="GO:0015774">
    <property type="term" value="P:polysaccharide transport"/>
    <property type="evidence" value="ECO:0007669"/>
    <property type="project" value="InterPro"/>
</dbReference>